<dbReference type="Proteomes" id="UP000204391">
    <property type="component" value="Chromosome"/>
</dbReference>
<evidence type="ECO:0000313" key="2">
    <source>
        <dbReference type="Proteomes" id="UP000204391"/>
    </source>
</evidence>
<proteinExistence type="predicted"/>
<organism evidence="1 2">
    <name type="scientific">Virgibacillus necropolis</name>
    <dbReference type="NCBI Taxonomy" id="163877"/>
    <lineage>
        <taxon>Bacteria</taxon>
        <taxon>Bacillati</taxon>
        <taxon>Bacillota</taxon>
        <taxon>Bacilli</taxon>
        <taxon>Bacillales</taxon>
        <taxon>Bacillaceae</taxon>
        <taxon>Virgibacillus</taxon>
    </lineage>
</organism>
<dbReference type="AlphaFoldDB" id="A0A221MFF7"/>
<gene>
    <name evidence="1" type="ORF">CFK40_15755</name>
</gene>
<dbReference type="EMBL" id="CP022437">
    <property type="protein sequence ID" value="ASN06371.1"/>
    <property type="molecule type" value="Genomic_DNA"/>
</dbReference>
<protein>
    <submittedName>
        <fullName evidence="1">Uncharacterized protein</fullName>
    </submittedName>
</protein>
<keyword evidence="2" id="KW-1185">Reference proteome</keyword>
<evidence type="ECO:0000313" key="1">
    <source>
        <dbReference type="EMBL" id="ASN06371.1"/>
    </source>
</evidence>
<name>A0A221MFF7_9BACI</name>
<accession>A0A221MFF7</accession>
<reference evidence="1 2" key="1">
    <citation type="journal article" date="2003" name="Int. J. Syst. Evol. Microbiol.">
        <title>Virgibacillus carmonensis sp. nov., Virgibacillus necropolis sp. nov. and Virgibacillus picturae sp. nov., three novel species isolated from deteriorated mural paintings, transfer of the species of the genus salibacillus to Virgibacillus, as Virgibacillus marismortui comb. nov. and Virgibacillus salexigens comb. nov., and emended description of the genus Virgibacillus.</title>
        <authorList>
            <person name="Heyrman J."/>
            <person name="Logan N.A."/>
            <person name="Busse H.J."/>
            <person name="Balcaen A."/>
            <person name="Lebbe L."/>
            <person name="Rodriguez-Diaz M."/>
            <person name="Swings J."/>
            <person name="De Vos P."/>
        </authorList>
    </citation>
    <scope>NUCLEOTIDE SEQUENCE [LARGE SCALE GENOMIC DNA]</scope>
    <source>
        <strain evidence="1 2">LMG 19488</strain>
    </source>
</reference>
<dbReference type="KEGG" id="vne:CFK40_15755"/>
<sequence length="78" mass="9216">MIFLSVIFVRDKRDRALVPLILKRIKLAHFVSQTIFRFFSLKYFISIFTNFSSLVITAENLCEKVYNRSSIKKVRGLQ</sequence>